<dbReference type="Proteomes" id="UP000199497">
    <property type="component" value="Unassembled WGS sequence"/>
</dbReference>
<sequence>MINESALELRVPVAGNAVLEERLLRSLRTHLAEVEGVNIRITADSEPASGGEKSGSVLGELALAIALVTTGKGTVSVLLESIRAWSAKQHDRIVHLRTKDGAEYRLPPDTDETQRHLVERILENERS</sequence>
<accession>A0A1H0S469</accession>
<dbReference type="InterPro" id="IPR045428">
    <property type="entry name" value="EACC1"/>
</dbReference>
<dbReference type="Pfam" id="PF19953">
    <property type="entry name" value="EACC1"/>
    <property type="match status" value="1"/>
</dbReference>
<reference evidence="2" key="1">
    <citation type="submission" date="2016-10" db="EMBL/GenBank/DDBJ databases">
        <authorList>
            <person name="Varghese N."/>
            <person name="Submissions S."/>
        </authorList>
    </citation>
    <scope>NUCLEOTIDE SEQUENCE [LARGE SCALE GENOMIC DNA]</scope>
    <source>
        <strain evidence="2">DSM 46732</strain>
    </source>
</reference>
<evidence type="ECO:0000313" key="2">
    <source>
        <dbReference type="Proteomes" id="UP000199497"/>
    </source>
</evidence>
<gene>
    <name evidence="1" type="ORF">SAMN04487905_103372</name>
</gene>
<proteinExistence type="predicted"/>
<dbReference type="AlphaFoldDB" id="A0A1H0S469"/>
<dbReference type="STRING" id="405564.SAMN04487905_103372"/>
<keyword evidence="2" id="KW-1185">Reference proteome</keyword>
<dbReference type="RefSeq" id="WP_092599396.1">
    <property type="nucleotide sequence ID" value="NZ_FNJR01000003.1"/>
</dbReference>
<protein>
    <submittedName>
        <fullName evidence="1">Uncharacterized protein</fullName>
    </submittedName>
</protein>
<evidence type="ECO:0000313" key="1">
    <source>
        <dbReference type="EMBL" id="SDP36484.1"/>
    </source>
</evidence>
<name>A0A1H0S469_9ACTN</name>
<organism evidence="1 2">
    <name type="scientific">Actinopolyspora xinjiangensis</name>
    <dbReference type="NCBI Taxonomy" id="405564"/>
    <lineage>
        <taxon>Bacteria</taxon>
        <taxon>Bacillati</taxon>
        <taxon>Actinomycetota</taxon>
        <taxon>Actinomycetes</taxon>
        <taxon>Actinopolysporales</taxon>
        <taxon>Actinopolysporaceae</taxon>
        <taxon>Actinopolyspora</taxon>
    </lineage>
</organism>
<dbReference type="EMBL" id="FNJR01000003">
    <property type="protein sequence ID" value="SDP36484.1"/>
    <property type="molecule type" value="Genomic_DNA"/>
</dbReference>